<organism evidence="12 13">
    <name type="scientific">Dimargaris cristalligena</name>
    <dbReference type="NCBI Taxonomy" id="215637"/>
    <lineage>
        <taxon>Eukaryota</taxon>
        <taxon>Fungi</taxon>
        <taxon>Fungi incertae sedis</taxon>
        <taxon>Zoopagomycota</taxon>
        <taxon>Kickxellomycotina</taxon>
        <taxon>Dimargaritomycetes</taxon>
        <taxon>Dimargaritales</taxon>
        <taxon>Dimargaritaceae</taxon>
        <taxon>Dimargaris</taxon>
    </lineage>
</organism>
<keyword evidence="8 12" id="KW-0378">Hydrolase</keyword>
<feature type="non-terminal residue" evidence="12">
    <location>
        <position position="1"/>
    </location>
</feature>
<evidence type="ECO:0000256" key="7">
    <source>
        <dbReference type="ARBA" id="ARBA00022490"/>
    </source>
</evidence>
<comment type="similarity">
    <text evidence="3">Belongs to the peptidase S9C family.</text>
</comment>
<dbReference type="EC" id="3.4.19.1" evidence="5"/>
<dbReference type="Gene3D" id="2.120.10.30">
    <property type="entry name" value="TolB, C-terminal domain"/>
    <property type="match status" value="1"/>
</dbReference>
<dbReference type="InterPro" id="IPR029058">
    <property type="entry name" value="AB_hydrolase_fold"/>
</dbReference>
<evidence type="ECO:0000256" key="3">
    <source>
        <dbReference type="ARBA" id="ARBA00010040"/>
    </source>
</evidence>
<evidence type="ECO:0000256" key="1">
    <source>
        <dbReference type="ARBA" id="ARBA00000721"/>
    </source>
</evidence>
<evidence type="ECO:0000259" key="11">
    <source>
        <dbReference type="Pfam" id="PF19283"/>
    </source>
</evidence>
<dbReference type="AlphaFoldDB" id="A0A4P9ZVP1"/>
<protein>
    <recommendedName>
        <fullName evidence="6">Acylamino-acid-releasing enzyme</fullName>
        <ecNumber evidence="5">3.4.19.1</ecNumber>
    </recommendedName>
    <alternativeName>
        <fullName evidence="9">Dipeptidyl-peptidase V</fullName>
    </alternativeName>
</protein>
<dbReference type="GO" id="GO:0005737">
    <property type="term" value="C:cytoplasm"/>
    <property type="evidence" value="ECO:0007669"/>
    <property type="project" value="UniProtKB-SubCell"/>
</dbReference>
<dbReference type="GO" id="GO:0008242">
    <property type="term" value="F:omega peptidase activity"/>
    <property type="evidence" value="ECO:0007669"/>
    <property type="project" value="UniProtKB-EC"/>
</dbReference>
<dbReference type="Gene3D" id="3.40.50.1820">
    <property type="entry name" value="alpha/beta hydrolase"/>
    <property type="match status" value="1"/>
</dbReference>
<dbReference type="GO" id="GO:0006508">
    <property type="term" value="P:proteolysis"/>
    <property type="evidence" value="ECO:0007669"/>
    <property type="project" value="InterPro"/>
</dbReference>
<dbReference type="SUPFAM" id="SSF82171">
    <property type="entry name" value="DPP6 N-terminal domain-like"/>
    <property type="match status" value="1"/>
</dbReference>
<dbReference type="PANTHER" id="PTHR42776:SF4">
    <property type="entry name" value="ACYLAMINO-ACID-RELEASING ENZYME"/>
    <property type="match status" value="1"/>
</dbReference>
<keyword evidence="7" id="KW-0963">Cytoplasm</keyword>
<accession>A0A4P9ZVP1</accession>
<evidence type="ECO:0000256" key="8">
    <source>
        <dbReference type="ARBA" id="ARBA00022801"/>
    </source>
</evidence>
<gene>
    <name evidence="12" type="ORF">BJ085DRAFT_11027</name>
</gene>
<evidence type="ECO:0000313" key="13">
    <source>
        <dbReference type="Proteomes" id="UP000268162"/>
    </source>
</evidence>
<dbReference type="Pfam" id="PF00326">
    <property type="entry name" value="Peptidase_S9"/>
    <property type="match status" value="1"/>
</dbReference>
<comment type="subunit">
    <text evidence="4">Homotetramer.</text>
</comment>
<dbReference type="PANTHER" id="PTHR42776">
    <property type="entry name" value="SERINE PEPTIDASE S9 FAMILY MEMBER"/>
    <property type="match status" value="1"/>
</dbReference>
<feature type="domain" description="Peptidase S9 prolyl oligopeptidase catalytic" evidence="10">
    <location>
        <begin position="376"/>
        <end position="589"/>
    </location>
</feature>
<feature type="domain" description="Acylamino-acid-releasing enzyme N-terminal" evidence="11">
    <location>
        <begin position="8"/>
        <end position="313"/>
    </location>
</feature>
<name>A0A4P9ZVP1_9FUNG</name>
<dbReference type="InterPro" id="IPR045550">
    <property type="entry name" value="AARE_N"/>
</dbReference>
<dbReference type="Proteomes" id="UP000268162">
    <property type="component" value="Unassembled WGS sequence"/>
</dbReference>
<evidence type="ECO:0000256" key="6">
    <source>
        <dbReference type="ARBA" id="ARBA00018421"/>
    </source>
</evidence>
<dbReference type="STRING" id="215637.A0A4P9ZVP1"/>
<keyword evidence="13" id="KW-1185">Reference proteome</keyword>
<dbReference type="EMBL" id="ML002461">
    <property type="protein sequence ID" value="RKP37675.1"/>
    <property type="molecule type" value="Genomic_DNA"/>
</dbReference>
<dbReference type="InterPro" id="IPR001375">
    <property type="entry name" value="Peptidase_S9_cat"/>
</dbReference>
<proteinExistence type="inferred from homology"/>
<dbReference type="Pfam" id="PF19283">
    <property type="entry name" value="APEH_N"/>
    <property type="match status" value="1"/>
</dbReference>
<dbReference type="InterPro" id="IPR011042">
    <property type="entry name" value="6-blade_b-propeller_TolB-like"/>
</dbReference>
<dbReference type="SUPFAM" id="SSF53474">
    <property type="entry name" value="alpha/beta-Hydrolases"/>
    <property type="match status" value="1"/>
</dbReference>
<comment type="subcellular location">
    <subcellularLocation>
        <location evidence="2">Cytoplasm</location>
    </subcellularLocation>
</comment>
<evidence type="ECO:0000256" key="2">
    <source>
        <dbReference type="ARBA" id="ARBA00004496"/>
    </source>
</evidence>
<evidence type="ECO:0000313" key="12">
    <source>
        <dbReference type="EMBL" id="RKP37675.1"/>
    </source>
</evidence>
<comment type="catalytic activity">
    <reaction evidence="1">
        <text>Cleavage of an N-acetyl or N-formyl amino acid from the N-terminus of a polypeptide.</text>
        <dbReference type="EC" id="3.4.19.1"/>
    </reaction>
</comment>
<evidence type="ECO:0000256" key="5">
    <source>
        <dbReference type="ARBA" id="ARBA00012917"/>
    </source>
</evidence>
<evidence type="ECO:0000256" key="9">
    <source>
        <dbReference type="ARBA" id="ARBA00032829"/>
    </source>
</evidence>
<sequence length="591" mass="65649">GGKPKRYVEVWQGVTLVTNVEVTKTHGDFYTNDTFAQLSWARGEDQLVYIAEASTDENDTTKFDYIPDWGERFTGYTSPTIVVVDLAAKSARTVPLDPHELSPGQVLFGPNATSLVFSGYKRCPQPLGVVYCFNRPISIYQMDLQGHNLERLTPTDQSCRSPRLAKDGSRLLYLTNVLGGPHNSCTSLAEYRWADRSVRDVVPTSMDFASNPDGFPGLYLNLLLDSPWLSDKSNDDYVVCASNWGSRSTVLLIHTFTGVVRNLTPDVSAGSWAVLDTYQNMILAARSTPNQPRTLHLAVPSPLDFESVMSWDVVRFPERLSCLEALLITPRVDVSSTRTGPLAQCVRTWRERTGFTKAPLIVFPHGGPHSVSTTDFTWLVAAYALAGFATLFTNYRGSLGFGQTHVESLVGRIGEVEVEDVQYMAEAVLRQHADQLDDQRVFYFGGSHGGFIGAHVSGRYPDFYRAVVLRNPVINVGAMAATTDIPDWCAVESGFTYSYDGYNMIHPDRFRAMFEKSPIRAADQVKAATLLLIGEGDRRVPPTDGKAWFAALRGRQDPNLVVDMKCYPKVGHALDTVEVEGSNFFHTMRFF</sequence>
<evidence type="ECO:0000259" key="10">
    <source>
        <dbReference type="Pfam" id="PF00326"/>
    </source>
</evidence>
<feature type="non-terminal residue" evidence="12">
    <location>
        <position position="591"/>
    </location>
</feature>
<evidence type="ECO:0000256" key="4">
    <source>
        <dbReference type="ARBA" id="ARBA00011881"/>
    </source>
</evidence>
<reference evidence="13" key="1">
    <citation type="journal article" date="2018" name="Nat. Microbiol.">
        <title>Leveraging single-cell genomics to expand the fungal tree of life.</title>
        <authorList>
            <person name="Ahrendt S.R."/>
            <person name="Quandt C.A."/>
            <person name="Ciobanu D."/>
            <person name="Clum A."/>
            <person name="Salamov A."/>
            <person name="Andreopoulos B."/>
            <person name="Cheng J.F."/>
            <person name="Woyke T."/>
            <person name="Pelin A."/>
            <person name="Henrissat B."/>
            <person name="Reynolds N.K."/>
            <person name="Benny G.L."/>
            <person name="Smith M.E."/>
            <person name="James T.Y."/>
            <person name="Grigoriev I.V."/>
        </authorList>
    </citation>
    <scope>NUCLEOTIDE SEQUENCE [LARGE SCALE GENOMIC DNA]</scope>
    <source>
        <strain evidence="13">RSA 468</strain>
    </source>
</reference>
<dbReference type="GO" id="GO:0004252">
    <property type="term" value="F:serine-type endopeptidase activity"/>
    <property type="evidence" value="ECO:0007669"/>
    <property type="project" value="TreeGrafter"/>
</dbReference>